<evidence type="ECO:0000313" key="2">
    <source>
        <dbReference type="Proteomes" id="UP000077349"/>
    </source>
</evidence>
<comment type="caution">
    <text evidence="1">The sequence shown here is derived from an EMBL/GenBank/DDBJ whole genome shotgun (WGS) entry which is preliminary data.</text>
</comment>
<organism evidence="1 2">
    <name type="scientific">Acetobacter malorum</name>
    <dbReference type="NCBI Taxonomy" id="178901"/>
    <lineage>
        <taxon>Bacteria</taxon>
        <taxon>Pseudomonadati</taxon>
        <taxon>Pseudomonadota</taxon>
        <taxon>Alphaproteobacteria</taxon>
        <taxon>Acetobacterales</taxon>
        <taxon>Acetobacteraceae</taxon>
        <taxon>Acetobacter</taxon>
    </lineage>
</organism>
<proteinExistence type="predicted"/>
<evidence type="ECO:0000313" key="1">
    <source>
        <dbReference type="EMBL" id="OAG74064.1"/>
    </source>
</evidence>
<reference evidence="1 2" key="1">
    <citation type="submission" date="2016-03" db="EMBL/GenBank/DDBJ databases">
        <title>Draft genome sequence of Acetobacter malorum CECT 7742, a strain isolated from strawberry vinegar.</title>
        <authorList>
            <person name="Sainz F."/>
            <person name="Mas A."/>
            <person name="Torija M.J."/>
        </authorList>
    </citation>
    <scope>NUCLEOTIDE SEQUENCE [LARGE SCALE GENOMIC DNA]</scope>
    <source>
        <strain evidence="1 2">CECT 7742</strain>
    </source>
</reference>
<sequence>MPVVDKGRRRVDIGQIKLTDGAPDRLCLLPDTFFGALIPFQRRRQAFLFQNLRRTAQDTGNGRIIRHHESGQNVWDTGQAAPFIASQNAHIGCVAGQFFTGLFICCQKGDCRAGGFGLGAQKSPIQFEVKVFQSAKLPGVDLLEMPRARANNRRLTADRHVNLGKAAIRFVLQGQFQQNGDAIFPERGVQRVLKGDFEHRRRGRSRNRGWLRCFRYNGNLFRML</sequence>
<dbReference type="Proteomes" id="UP000077349">
    <property type="component" value="Unassembled WGS sequence"/>
</dbReference>
<protein>
    <submittedName>
        <fullName evidence="1">Uncharacterized protein</fullName>
    </submittedName>
</protein>
<accession>A0A177G4E0</accession>
<dbReference type="EMBL" id="LVHD01000245">
    <property type="protein sequence ID" value="OAG74064.1"/>
    <property type="molecule type" value="Genomic_DNA"/>
</dbReference>
<dbReference type="AlphaFoldDB" id="A0A177G4E0"/>
<gene>
    <name evidence="1" type="ORF">Amal_03982</name>
</gene>
<name>A0A177G4E0_9PROT</name>